<comment type="caution">
    <text evidence="2">The sequence shown here is derived from an EMBL/GenBank/DDBJ whole genome shotgun (WGS) entry which is preliminary data.</text>
</comment>
<name>A0A3D3R7Q3_9PLAN</name>
<dbReference type="Pfam" id="PF06127">
    <property type="entry name" value="Mpo1-like"/>
    <property type="match status" value="1"/>
</dbReference>
<proteinExistence type="predicted"/>
<keyword evidence="1" id="KW-0812">Transmembrane</keyword>
<dbReference type="EMBL" id="DQAY01000079">
    <property type="protein sequence ID" value="HCO24092.1"/>
    <property type="molecule type" value="Genomic_DNA"/>
</dbReference>
<feature type="transmembrane region" description="Helical" evidence="1">
    <location>
        <begin position="53"/>
        <end position="71"/>
    </location>
</feature>
<dbReference type="PANTHER" id="PTHR34205">
    <property type="entry name" value="TRANSMEMBRANE PROTEIN"/>
    <property type="match status" value="1"/>
</dbReference>
<evidence type="ECO:0000313" key="2">
    <source>
        <dbReference type="EMBL" id="HCO24092.1"/>
    </source>
</evidence>
<dbReference type="InterPro" id="IPR009305">
    <property type="entry name" value="Mpo1-like"/>
</dbReference>
<keyword evidence="1" id="KW-1133">Transmembrane helix</keyword>
<organism evidence="2 3">
    <name type="scientific">Gimesia maris</name>
    <dbReference type="NCBI Taxonomy" id="122"/>
    <lineage>
        <taxon>Bacteria</taxon>
        <taxon>Pseudomonadati</taxon>
        <taxon>Planctomycetota</taxon>
        <taxon>Planctomycetia</taxon>
        <taxon>Planctomycetales</taxon>
        <taxon>Planctomycetaceae</taxon>
        <taxon>Gimesia</taxon>
    </lineage>
</organism>
<keyword evidence="1" id="KW-0472">Membrane</keyword>
<evidence type="ECO:0000313" key="3">
    <source>
        <dbReference type="Proteomes" id="UP000263642"/>
    </source>
</evidence>
<dbReference type="AlphaFoldDB" id="A0A3D3R7Q3"/>
<reference evidence="2 3" key="1">
    <citation type="journal article" date="2018" name="Nat. Biotechnol.">
        <title>A standardized bacterial taxonomy based on genome phylogeny substantially revises the tree of life.</title>
        <authorList>
            <person name="Parks D.H."/>
            <person name="Chuvochina M."/>
            <person name="Waite D.W."/>
            <person name="Rinke C."/>
            <person name="Skarshewski A."/>
            <person name="Chaumeil P.A."/>
            <person name="Hugenholtz P."/>
        </authorList>
    </citation>
    <scope>NUCLEOTIDE SEQUENCE [LARGE SCALE GENOMIC DNA]</scope>
    <source>
        <strain evidence="2">UBA9375</strain>
    </source>
</reference>
<accession>A0A3D3R7Q3</accession>
<dbReference type="Proteomes" id="UP000263642">
    <property type="component" value="Unassembled WGS sequence"/>
</dbReference>
<protein>
    <submittedName>
        <fullName evidence="2">DUF962 domain-containing protein</fullName>
    </submittedName>
</protein>
<evidence type="ECO:0000256" key="1">
    <source>
        <dbReference type="SAM" id="Phobius"/>
    </source>
</evidence>
<sequence>MSADHLPTDPEEFWNIYLNEHRSVANRWLHVLGTVASWAIFVTAFVIQNYWVILLAPLVGYLFAWTGHLFVEKNKPLTLNAPFRSLKCDYRLTFLTLIGQSPKSNLTVANSEEEESRGD</sequence>
<feature type="transmembrane region" description="Helical" evidence="1">
    <location>
        <begin position="28"/>
        <end position="47"/>
    </location>
</feature>
<gene>
    <name evidence="2" type="ORF">DIT97_13980</name>
</gene>
<dbReference type="PANTHER" id="PTHR34205:SF2">
    <property type="entry name" value="DUF962 DOMAIN-CONTAINING PROTEIN"/>
    <property type="match status" value="1"/>
</dbReference>